<reference evidence="7" key="1">
    <citation type="submission" date="2019-08" db="EMBL/GenBank/DDBJ databases">
        <title>The improved chromosome-level genome for the pearl oyster Pinctada fucata martensii using PacBio sequencing and Hi-C.</title>
        <authorList>
            <person name="Zheng Z."/>
        </authorList>
    </citation>
    <scope>NUCLEOTIDE SEQUENCE</scope>
    <source>
        <strain evidence="7">ZZ-2019</strain>
        <tissue evidence="7">Adductor muscle</tissue>
    </source>
</reference>
<dbReference type="GO" id="GO:0022857">
    <property type="term" value="F:transmembrane transporter activity"/>
    <property type="evidence" value="ECO:0007669"/>
    <property type="project" value="InterPro"/>
</dbReference>
<organism evidence="7 8">
    <name type="scientific">Pinctada imbricata</name>
    <name type="common">Atlantic pearl-oyster</name>
    <name type="synonym">Pinctada martensii</name>
    <dbReference type="NCBI Taxonomy" id="66713"/>
    <lineage>
        <taxon>Eukaryota</taxon>
        <taxon>Metazoa</taxon>
        <taxon>Spiralia</taxon>
        <taxon>Lophotrochozoa</taxon>
        <taxon>Mollusca</taxon>
        <taxon>Bivalvia</taxon>
        <taxon>Autobranchia</taxon>
        <taxon>Pteriomorphia</taxon>
        <taxon>Pterioida</taxon>
        <taxon>Pterioidea</taxon>
        <taxon>Pteriidae</taxon>
        <taxon>Pinctada</taxon>
    </lineage>
</organism>
<gene>
    <name evidence="7" type="ORF">FSP39_011292</name>
</gene>
<feature type="domain" description="Major facilitator superfamily (MFS) profile" evidence="6">
    <location>
        <begin position="1"/>
        <end position="307"/>
    </location>
</feature>
<dbReference type="SUPFAM" id="SSF103473">
    <property type="entry name" value="MFS general substrate transporter"/>
    <property type="match status" value="1"/>
</dbReference>
<dbReference type="EMBL" id="VSWD01000007">
    <property type="protein sequence ID" value="KAK3097599.1"/>
    <property type="molecule type" value="Genomic_DNA"/>
</dbReference>
<evidence type="ECO:0000313" key="7">
    <source>
        <dbReference type="EMBL" id="KAK3097599.1"/>
    </source>
</evidence>
<evidence type="ECO:0000256" key="3">
    <source>
        <dbReference type="ARBA" id="ARBA00022989"/>
    </source>
</evidence>
<dbReference type="InterPro" id="IPR005828">
    <property type="entry name" value="MFS_sugar_transport-like"/>
</dbReference>
<feature type="transmembrane region" description="Helical" evidence="5">
    <location>
        <begin position="128"/>
        <end position="149"/>
    </location>
</feature>
<dbReference type="PROSITE" id="PS50850">
    <property type="entry name" value="MFS"/>
    <property type="match status" value="1"/>
</dbReference>
<evidence type="ECO:0000256" key="1">
    <source>
        <dbReference type="ARBA" id="ARBA00004141"/>
    </source>
</evidence>
<evidence type="ECO:0000256" key="2">
    <source>
        <dbReference type="ARBA" id="ARBA00022692"/>
    </source>
</evidence>
<comment type="subcellular location">
    <subcellularLocation>
        <location evidence="1">Membrane</location>
        <topology evidence="1">Multi-pass membrane protein</topology>
    </subcellularLocation>
</comment>
<evidence type="ECO:0000259" key="6">
    <source>
        <dbReference type="PROSITE" id="PS50850"/>
    </source>
</evidence>
<protein>
    <recommendedName>
        <fullName evidence="6">Major facilitator superfamily (MFS) profile domain-containing protein</fullName>
    </recommendedName>
</protein>
<keyword evidence="4 5" id="KW-0472">Membrane</keyword>
<dbReference type="InterPro" id="IPR036259">
    <property type="entry name" value="MFS_trans_sf"/>
</dbReference>
<dbReference type="InterPro" id="IPR020846">
    <property type="entry name" value="MFS_dom"/>
</dbReference>
<accession>A0AA88YAC4</accession>
<evidence type="ECO:0000256" key="4">
    <source>
        <dbReference type="ARBA" id="ARBA00023136"/>
    </source>
</evidence>
<feature type="transmembrane region" description="Helical" evidence="5">
    <location>
        <begin position="217"/>
        <end position="240"/>
    </location>
</feature>
<dbReference type="GO" id="GO:0016020">
    <property type="term" value="C:membrane"/>
    <property type="evidence" value="ECO:0007669"/>
    <property type="project" value="UniProtKB-SubCell"/>
</dbReference>
<evidence type="ECO:0000256" key="5">
    <source>
        <dbReference type="SAM" id="Phobius"/>
    </source>
</evidence>
<dbReference type="AlphaFoldDB" id="A0AA88YAC4"/>
<sequence>MHIIFYAQGIELVGASKRIIAGTVILLVYCAGEFILVILAYFLRDWRWLQLTVAVPMIIPLIYWWPRILPDSVRWLVSRGRMDEAMTIIQRAARINNRPLPKTLKLKFKEEEISNIQIIKQLISSRKLLIYWTIVSSNWFVIAFTYYGIKLNIGELGGDLYVSFTLVTVAETLGYLFVSAMDLVGHKRLLMIVMVSTCVAFVISIFPILYAEKSLEWMIVLLALIGKLFISAAFGMIFVYTGEIFPTVVRSFTLGSCTIFARIGGICSPYLYELTDGKMKKALPLILYSVTIIIVTLLTIFLPETNRRILPDHIKESETEACTIDRAMKVIPSNDPDSIDSEESLNL</sequence>
<proteinExistence type="predicted"/>
<feature type="transmembrane region" description="Helical" evidence="5">
    <location>
        <begin position="48"/>
        <end position="65"/>
    </location>
</feature>
<feature type="transmembrane region" description="Helical" evidence="5">
    <location>
        <begin position="252"/>
        <end position="271"/>
    </location>
</feature>
<dbReference type="Gene3D" id="1.20.1250.20">
    <property type="entry name" value="MFS general substrate transporter like domains"/>
    <property type="match status" value="1"/>
</dbReference>
<keyword evidence="2 5" id="KW-0812">Transmembrane</keyword>
<feature type="transmembrane region" description="Helical" evidence="5">
    <location>
        <begin position="161"/>
        <end position="178"/>
    </location>
</feature>
<dbReference type="Proteomes" id="UP001186944">
    <property type="component" value="Unassembled WGS sequence"/>
</dbReference>
<dbReference type="Pfam" id="PF00083">
    <property type="entry name" value="Sugar_tr"/>
    <property type="match status" value="1"/>
</dbReference>
<dbReference type="PANTHER" id="PTHR24064">
    <property type="entry name" value="SOLUTE CARRIER FAMILY 22 MEMBER"/>
    <property type="match status" value="1"/>
</dbReference>
<feature type="transmembrane region" description="Helical" evidence="5">
    <location>
        <begin position="283"/>
        <end position="302"/>
    </location>
</feature>
<keyword evidence="8" id="KW-1185">Reference proteome</keyword>
<comment type="caution">
    <text evidence="7">The sequence shown here is derived from an EMBL/GenBank/DDBJ whole genome shotgun (WGS) entry which is preliminary data.</text>
</comment>
<keyword evidence="3 5" id="KW-1133">Transmembrane helix</keyword>
<feature type="transmembrane region" description="Helical" evidence="5">
    <location>
        <begin position="20"/>
        <end position="42"/>
    </location>
</feature>
<name>A0AA88YAC4_PINIB</name>
<feature type="transmembrane region" description="Helical" evidence="5">
    <location>
        <begin position="190"/>
        <end position="211"/>
    </location>
</feature>
<evidence type="ECO:0000313" key="8">
    <source>
        <dbReference type="Proteomes" id="UP001186944"/>
    </source>
</evidence>